<organism evidence="1 2">
    <name type="scientific">Acetobacter aceti</name>
    <dbReference type="NCBI Taxonomy" id="435"/>
    <lineage>
        <taxon>Bacteria</taxon>
        <taxon>Pseudomonadati</taxon>
        <taxon>Pseudomonadota</taxon>
        <taxon>Alphaproteobacteria</taxon>
        <taxon>Acetobacterales</taxon>
        <taxon>Acetobacteraceae</taxon>
        <taxon>Acetobacter</taxon>
        <taxon>Acetobacter subgen. Acetobacter</taxon>
    </lineage>
</organism>
<evidence type="ECO:0000313" key="2">
    <source>
        <dbReference type="Proteomes" id="UP000188937"/>
    </source>
</evidence>
<dbReference type="STRING" id="435.A0U92_08350"/>
<reference evidence="1 2" key="1">
    <citation type="submission" date="2016-03" db="EMBL/GenBank/DDBJ databases">
        <title>Acetic acid bacteria sequencing.</title>
        <authorList>
            <person name="Brandt J."/>
            <person name="Jakob F."/>
            <person name="Vogel R.F."/>
        </authorList>
    </citation>
    <scope>NUCLEOTIDE SEQUENCE [LARGE SCALE GENOMIC DNA]</scope>
    <source>
        <strain evidence="1 2">TMW2.1153</strain>
    </source>
</reference>
<dbReference type="Proteomes" id="UP000188937">
    <property type="component" value="Chromosome"/>
</dbReference>
<proteinExistence type="predicted"/>
<dbReference type="KEGG" id="aace:A0U92_08350"/>
<name>A0A1U9KG67_ACEAC</name>
<gene>
    <name evidence="1" type="ORF">A0U92_08350</name>
</gene>
<dbReference type="EMBL" id="CP014692">
    <property type="protein sequence ID" value="AQS84790.1"/>
    <property type="molecule type" value="Genomic_DNA"/>
</dbReference>
<protein>
    <submittedName>
        <fullName evidence="1">Uncharacterized protein</fullName>
    </submittedName>
</protein>
<evidence type="ECO:0000313" key="1">
    <source>
        <dbReference type="EMBL" id="AQS84790.1"/>
    </source>
</evidence>
<sequence>MYKLVNRTLKIHAVFFSLQLKKHLVCIYFRKMASDDYPQALFSGCDFNSVARSYAIDEALLH</sequence>
<accession>A0A1U9KG67</accession>
<keyword evidence="2" id="KW-1185">Reference proteome</keyword>
<dbReference type="AlphaFoldDB" id="A0A1U9KG67"/>